<dbReference type="SMART" id="SM00091">
    <property type="entry name" value="PAS"/>
    <property type="match status" value="1"/>
</dbReference>
<feature type="compositionally biased region" description="Basic and acidic residues" evidence="1">
    <location>
        <begin position="160"/>
        <end position="169"/>
    </location>
</feature>
<dbReference type="InterPro" id="IPR000700">
    <property type="entry name" value="PAS-assoc_C"/>
</dbReference>
<dbReference type="InterPro" id="IPR003018">
    <property type="entry name" value="GAF"/>
</dbReference>
<keyword evidence="5" id="KW-0808">Transferase</keyword>
<dbReference type="PROSITE" id="PS50112">
    <property type="entry name" value="PAS"/>
    <property type="match status" value="1"/>
</dbReference>
<dbReference type="InterPro" id="IPR005467">
    <property type="entry name" value="His_kinase_dom"/>
</dbReference>
<dbReference type="Pfam" id="PF13426">
    <property type="entry name" value="PAS_9"/>
    <property type="match status" value="1"/>
</dbReference>
<dbReference type="SMART" id="SM00387">
    <property type="entry name" value="HATPase_c"/>
    <property type="match status" value="1"/>
</dbReference>
<feature type="region of interest" description="Disordered" evidence="1">
    <location>
        <begin position="160"/>
        <end position="184"/>
    </location>
</feature>
<dbReference type="SMART" id="SM00065">
    <property type="entry name" value="GAF"/>
    <property type="match status" value="1"/>
</dbReference>
<dbReference type="InterPro" id="IPR011495">
    <property type="entry name" value="Sig_transdc_His_kin_sub2_dim/P"/>
</dbReference>
<proteinExistence type="predicted"/>
<dbReference type="HOGENOM" id="CLU_000445_114_57_6"/>
<dbReference type="CDD" id="cd00130">
    <property type="entry name" value="PAS"/>
    <property type="match status" value="1"/>
</dbReference>
<dbReference type="Pfam" id="PF02518">
    <property type="entry name" value="HATPase_c"/>
    <property type="match status" value="1"/>
</dbReference>
<dbReference type="InterPro" id="IPR029016">
    <property type="entry name" value="GAF-like_dom_sf"/>
</dbReference>
<dbReference type="NCBIfam" id="TIGR00229">
    <property type="entry name" value="sensory_box"/>
    <property type="match status" value="1"/>
</dbReference>
<evidence type="ECO:0000259" key="2">
    <source>
        <dbReference type="PROSITE" id="PS50109"/>
    </source>
</evidence>
<dbReference type="STRING" id="857087.Metme_2377"/>
<dbReference type="Pfam" id="PF01590">
    <property type="entry name" value="GAF"/>
    <property type="match status" value="1"/>
</dbReference>
<dbReference type="Gene3D" id="3.30.450.20">
    <property type="entry name" value="PAS domain"/>
    <property type="match status" value="1"/>
</dbReference>
<dbReference type="PANTHER" id="PTHR43065">
    <property type="entry name" value="SENSOR HISTIDINE KINASE"/>
    <property type="match status" value="1"/>
</dbReference>
<dbReference type="InterPro" id="IPR003594">
    <property type="entry name" value="HATPase_dom"/>
</dbReference>
<dbReference type="Pfam" id="PF07568">
    <property type="entry name" value="HisKA_2"/>
    <property type="match status" value="1"/>
</dbReference>
<feature type="domain" description="PAS" evidence="3">
    <location>
        <begin position="315"/>
        <end position="368"/>
    </location>
</feature>
<dbReference type="InterPro" id="IPR036890">
    <property type="entry name" value="HATPase_C_sf"/>
</dbReference>
<organism evidence="5 6">
    <name type="scientific">Methylomonas methanica (strain DSM 25384 / MC09)</name>
    <dbReference type="NCBI Taxonomy" id="857087"/>
    <lineage>
        <taxon>Bacteria</taxon>
        <taxon>Pseudomonadati</taxon>
        <taxon>Pseudomonadota</taxon>
        <taxon>Gammaproteobacteria</taxon>
        <taxon>Methylococcales</taxon>
        <taxon>Methylococcaceae</taxon>
        <taxon>Methylomonas</taxon>
    </lineage>
</organism>
<dbReference type="eggNOG" id="COG2203">
    <property type="taxonomic scope" value="Bacteria"/>
</dbReference>
<gene>
    <name evidence="5" type="ordered locus">Metme_2377</name>
</gene>
<dbReference type="SUPFAM" id="SSF55874">
    <property type="entry name" value="ATPase domain of HSP90 chaperone/DNA topoisomerase II/histidine kinase"/>
    <property type="match status" value="1"/>
</dbReference>
<dbReference type="PROSITE" id="PS50109">
    <property type="entry name" value="HIS_KIN"/>
    <property type="match status" value="1"/>
</dbReference>
<dbReference type="SUPFAM" id="SSF55781">
    <property type="entry name" value="GAF domain-like"/>
    <property type="match status" value="1"/>
</dbReference>
<dbReference type="GO" id="GO:0016301">
    <property type="term" value="F:kinase activity"/>
    <property type="evidence" value="ECO:0007669"/>
    <property type="project" value="UniProtKB-KW"/>
</dbReference>
<dbReference type="EMBL" id="CP002738">
    <property type="protein sequence ID" value="AEG00777.1"/>
    <property type="molecule type" value="Genomic_DNA"/>
</dbReference>
<evidence type="ECO:0000259" key="4">
    <source>
        <dbReference type="PROSITE" id="PS50113"/>
    </source>
</evidence>
<feature type="domain" description="Histidine kinase" evidence="2">
    <location>
        <begin position="453"/>
        <end position="648"/>
    </location>
</feature>
<reference evidence="6" key="3">
    <citation type="submission" date="2011-05" db="EMBL/GenBank/DDBJ databases">
        <title>Complete sequence of Methylomonas methanica MC09.</title>
        <authorList>
            <consortium name="US DOE Joint Genome Institute"/>
            <person name="Lucas S."/>
            <person name="Han J."/>
            <person name="Lapidus A."/>
            <person name="Cheng J.-F."/>
            <person name="Goodwin L."/>
            <person name="Pitluck S."/>
            <person name="Peters L."/>
            <person name="Mikhailova N."/>
            <person name="Teshima H."/>
            <person name="Han C."/>
            <person name="Tapia R."/>
            <person name="Land M."/>
            <person name="Hauser L."/>
            <person name="Kyrpides N."/>
            <person name="Ivanova N."/>
            <person name="Pagani I."/>
            <person name="Stein L."/>
            <person name="Woyke T."/>
        </authorList>
    </citation>
    <scope>NUCLEOTIDE SEQUENCE [LARGE SCALE GENOMIC DNA]</scope>
    <source>
        <strain evidence="6">MC09</strain>
    </source>
</reference>
<dbReference type="Gene3D" id="3.30.565.10">
    <property type="entry name" value="Histidine kinase-like ATPase, C-terminal domain"/>
    <property type="match status" value="1"/>
</dbReference>
<evidence type="ECO:0000313" key="6">
    <source>
        <dbReference type="Proteomes" id="UP000008888"/>
    </source>
</evidence>
<evidence type="ECO:0000256" key="1">
    <source>
        <dbReference type="SAM" id="MobiDB-lite"/>
    </source>
</evidence>
<name>F9ZVX3_METMM</name>
<evidence type="ECO:0000259" key="3">
    <source>
        <dbReference type="PROSITE" id="PS50112"/>
    </source>
</evidence>
<dbReference type="eggNOG" id="COG3920">
    <property type="taxonomic scope" value="Bacteria"/>
</dbReference>
<dbReference type="PROSITE" id="PS50113">
    <property type="entry name" value="PAC"/>
    <property type="match status" value="1"/>
</dbReference>
<dbReference type="AlphaFoldDB" id="F9ZVX3"/>
<dbReference type="OrthoDB" id="9808408at2"/>
<dbReference type="RefSeq" id="WP_013819017.1">
    <property type="nucleotide sequence ID" value="NC_015572.1"/>
</dbReference>
<accession>F9ZVX3</accession>
<dbReference type="Proteomes" id="UP000008888">
    <property type="component" value="Chromosome"/>
</dbReference>
<feature type="domain" description="PAC" evidence="4">
    <location>
        <begin position="392"/>
        <end position="442"/>
    </location>
</feature>
<dbReference type="SUPFAM" id="SSF55785">
    <property type="entry name" value="PYP-like sensor domain (PAS domain)"/>
    <property type="match status" value="1"/>
</dbReference>
<sequence>MLESKAETSRIQKLHECCILDTPPESNFDDIVGLAALICDTPFALITLVDSDREWFKAKKGIAASEQPRACGFGTQTLLHPDVLVVPHVEHDSRFAANPLVVSEPNIRFYAGSPILVPSGEALGALCVFDVVQRELSVNQLEALKILARQVGTALERRHKETCRSDIPEKPTAQPLPAGLGRQDTARNSEHFNGSILDTLSKQYCVLDDAANILKVSRPWLEFDRAYAGDKASLQPGQNYLALLEAGLTNDRGGKAFAEGISSVLNGTLSDFSLEYPYCTGSGQLWFTGKVILFPDQNLARVIVIHDNISEHKQLEDRLRQAVESAPNAIVMVNESGTIVMVNAQTEASFGYARTELIGQMVEMLVPERFRGGHIGFRRAYLADPVSRPMGAGRDLYGLRKDGTEFPVEIGLGLIDDDNGVIVLSSIVDITERQSAHDKLKQALKEKEMLLKEVYHRVKNNLQVVSSLINLQAGNVTRPETADLLKQSADRIKAMALLHEKLYQSKDLTRIDFNEYIRSLADHLLFGYGAYSDKLKLNMKIDNVFLDVDTAIPCGLIINELLSNAIKYAFPGDRCGEIGIAFTFTQEQGEYILIMSDNGIGLPSEMDFKKSSSLGLQLVDTLTNQLMGQMSLDRTNGSTFTLRFTKTC</sequence>
<evidence type="ECO:0000313" key="5">
    <source>
        <dbReference type="EMBL" id="AEG00777.1"/>
    </source>
</evidence>
<keyword evidence="5" id="KW-0418">Kinase</keyword>
<protein>
    <submittedName>
        <fullName evidence="5">Signal transduction histidine kinase</fullName>
    </submittedName>
</protein>
<dbReference type="Gene3D" id="3.30.450.40">
    <property type="match status" value="1"/>
</dbReference>
<reference key="2">
    <citation type="submission" date="2011-05" db="EMBL/GenBank/DDBJ databases">
        <title>Complete genome sequence of the aerobic marine methanotroph Methylomonas methanica MC09.</title>
        <authorList>
            <person name="Boden R."/>
            <person name="Cunliffe M."/>
            <person name="Scanlan J."/>
            <person name="Moussard H."/>
            <person name="Kits K.D."/>
            <person name="Klotz M."/>
            <person name="Jetten M."/>
            <person name="Vuilleumier S."/>
            <person name="Han J."/>
            <person name="Peters L."/>
            <person name="Mikhailova N."/>
            <person name="Teshima H."/>
            <person name="Tapia R."/>
            <person name="Kyrpides N."/>
            <person name="Ivanova N."/>
            <person name="Pagani I."/>
            <person name="Cheng J.-F."/>
            <person name="Goodwin L."/>
            <person name="Han C."/>
            <person name="Hauser L."/>
            <person name="Land M."/>
            <person name="Lapidus A."/>
            <person name="Lucas S."/>
            <person name="Pitluck S."/>
            <person name="Woyke T."/>
            <person name="Stein L.Y."/>
            <person name="Murrell C."/>
        </authorList>
    </citation>
    <scope>NUCLEOTIDE SEQUENCE</scope>
    <source>
        <strain>MC09</strain>
    </source>
</reference>
<dbReference type="InterPro" id="IPR000014">
    <property type="entry name" value="PAS"/>
</dbReference>
<keyword evidence="6" id="KW-1185">Reference proteome</keyword>
<dbReference type="PANTHER" id="PTHR43065:SF23">
    <property type="entry name" value="SENSOR HISTIDINE KINASE PDTAS"/>
    <property type="match status" value="1"/>
</dbReference>
<reference evidence="5 6" key="1">
    <citation type="journal article" date="2011" name="J. Bacteriol.">
        <title>Complete Genome Sequence of the Aerobic Marine Methanotroph Methylomonas methanica MC09.</title>
        <authorList>
            <person name="Boden R."/>
            <person name="Cunliffe M."/>
            <person name="Scanlan J."/>
            <person name="Moussard H."/>
            <person name="Kits K.D."/>
            <person name="Klotz M.G."/>
            <person name="Jetten M.S."/>
            <person name="Vuilleumier S."/>
            <person name="Han J."/>
            <person name="Peters L."/>
            <person name="Mikhailova N."/>
            <person name="Teshima H."/>
            <person name="Tapia R."/>
            <person name="Kyrpides N."/>
            <person name="Ivanova N."/>
            <person name="Pagani I."/>
            <person name="Cheng J.F."/>
            <person name="Goodwin L."/>
            <person name="Han C."/>
            <person name="Hauser L."/>
            <person name="Land M.L."/>
            <person name="Lapidus A."/>
            <person name="Lucas S."/>
            <person name="Pitluck S."/>
            <person name="Woyke T."/>
            <person name="Stein L."/>
            <person name="Murrell J.C."/>
        </authorList>
    </citation>
    <scope>NUCLEOTIDE SEQUENCE [LARGE SCALE GENOMIC DNA]</scope>
    <source>
        <strain evidence="5 6">MC09</strain>
    </source>
</reference>
<dbReference type="InterPro" id="IPR035965">
    <property type="entry name" value="PAS-like_dom_sf"/>
</dbReference>
<dbReference type="KEGG" id="mmt:Metme_2377"/>